<proteinExistence type="predicted"/>
<reference evidence="1 2" key="1">
    <citation type="journal article" date="2018" name="Science">
        <title>The opium poppy genome and morphinan production.</title>
        <authorList>
            <person name="Guo L."/>
            <person name="Winzer T."/>
            <person name="Yang X."/>
            <person name="Li Y."/>
            <person name="Ning Z."/>
            <person name="He Z."/>
            <person name="Teodor R."/>
            <person name="Lu Y."/>
            <person name="Bowser T.A."/>
            <person name="Graham I.A."/>
            <person name="Ye K."/>
        </authorList>
    </citation>
    <scope>NUCLEOTIDE SEQUENCE [LARGE SCALE GENOMIC DNA]</scope>
    <source>
        <strain evidence="2">cv. HN1</strain>
        <tissue evidence="1">Leaves</tissue>
    </source>
</reference>
<sequence>MELANSGSLPCIKQQFSFVLRFSCNAIRRYRLVNRDRQS</sequence>
<dbReference type="AlphaFoldDB" id="A0A4Y7I9L0"/>
<evidence type="ECO:0000313" key="1">
    <source>
        <dbReference type="EMBL" id="RZC44178.1"/>
    </source>
</evidence>
<gene>
    <name evidence="1" type="ORF">C5167_037124</name>
</gene>
<keyword evidence="2" id="KW-1185">Reference proteome</keyword>
<dbReference type="Gramene" id="RZC44178">
    <property type="protein sequence ID" value="RZC44178"/>
    <property type="gene ID" value="C5167_037124"/>
</dbReference>
<protein>
    <submittedName>
        <fullName evidence="1">Uncharacterized protein</fullName>
    </submittedName>
</protein>
<evidence type="ECO:0000313" key="2">
    <source>
        <dbReference type="Proteomes" id="UP000316621"/>
    </source>
</evidence>
<dbReference type="EMBL" id="CM010715">
    <property type="protein sequence ID" value="RZC44178.1"/>
    <property type="molecule type" value="Genomic_DNA"/>
</dbReference>
<accession>A0A4Y7I9L0</accession>
<name>A0A4Y7I9L0_PAPSO</name>
<dbReference type="Proteomes" id="UP000316621">
    <property type="component" value="Chromosome 1"/>
</dbReference>
<organism evidence="1 2">
    <name type="scientific">Papaver somniferum</name>
    <name type="common">Opium poppy</name>
    <dbReference type="NCBI Taxonomy" id="3469"/>
    <lineage>
        <taxon>Eukaryota</taxon>
        <taxon>Viridiplantae</taxon>
        <taxon>Streptophyta</taxon>
        <taxon>Embryophyta</taxon>
        <taxon>Tracheophyta</taxon>
        <taxon>Spermatophyta</taxon>
        <taxon>Magnoliopsida</taxon>
        <taxon>Ranunculales</taxon>
        <taxon>Papaveraceae</taxon>
        <taxon>Papaveroideae</taxon>
        <taxon>Papaver</taxon>
    </lineage>
</organism>